<proteinExistence type="inferred from homology"/>
<dbReference type="SUPFAM" id="SSF51735">
    <property type="entry name" value="NAD(P)-binding Rossmann-fold domains"/>
    <property type="match status" value="1"/>
</dbReference>
<dbReference type="STRING" id="595536.GCA_000178815_02969"/>
<dbReference type="Pfam" id="PF00106">
    <property type="entry name" value="adh_short"/>
    <property type="match status" value="1"/>
</dbReference>
<dbReference type="PIRSF" id="PIRSF000126">
    <property type="entry name" value="11-beta-HSD1"/>
    <property type="match status" value="1"/>
</dbReference>
<dbReference type="RefSeq" id="WP_003609859.1">
    <property type="nucleotide sequence ID" value="NZ_ADVE02000001.1"/>
</dbReference>
<evidence type="ECO:0000256" key="1">
    <source>
        <dbReference type="ARBA" id="ARBA00006484"/>
    </source>
</evidence>
<dbReference type="PRINTS" id="PR00080">
    <property type="entry name" value="SDRFAMILY"/>
</dbReference>
<keyword evidence="5" id="KW-1185">Reference proteome</keyword>
<dbReference type="PRINTS" id="PR00081">
    <property type="entry name" value="GDHRDH"/>
</dbReference>
<keyword evidence="2" id="KW-0560">Oxidoreductase</keyword>
<comment type="similarity">
    <text evidence="1 3">Belongs to the short-chain dehydrogenases/reductases (SDR) family.</text>
</comment>
<organism evidence="4 5">
    <name type="scientific">Methylosinus trichosporium (strain ATCC 35070 / NCIMB 11131 / UNIQEM 75 / OB3b)</name>
    <dbReference type="NCBI Taxonomy" id="595536"/>
    <lineage>
        <taxon>Bacteria</taxon>
        <taxon>Pseudomonadati</taxon>
        <taxon>Pseudomonadota</taxon>
        <taxon>Alphaproteobacteria</taxon>
        <taxon>Hyphomicrobiales</taxon>
        <taxon>Methylocystaceae</taxon>
        <taxon>Methylosinus</taxon>
    </lineage>
</organism>
<dbReference type="GO" id="GO:0016020">
    <property type="term" value="C:membrane"/>
    <property type="evidence" value="ECO:0007669"/>
    <property type="project" value="TreeGrafter"/>
</dbReference>
<dbReference type="PANTHER" id="PTHR44196">
    <property type="entry name" value="DEHYDROGENASE/REDUCTASE SDR FAMILY MEMBER 7B"/>
    <property type="match status" value="1"/>
</dbReference>
<reference evidence="5" key="1">
    <citation type="submission" date="2017-10" db="EMBL/GenBank/DDBJ databases">
        <title>Completed PacBio SMRT sequence of Methylosinus trichosporium OB3b reveals presence of a third large plasmid.</title>
        <authorList>
            <person name="Charles T.C."/>
            <person name="Lynch M.D.J."/>
            <person name="Heil J.R."/>
            <person name="Cheng J."/>
        </authorList>
    </citation>
    <scope>NUCLEOTIDE SEQUENCE [LARGE SCALE GENOMIC DNA]</scope>
    <source>
        <strain evidence="5">OB3b</strain>
    </source>
</reference>
<evidence type="ECO:0000256" key="3">
    <source>
        <dbReference type="RuleBase" id="RU000363"/>
    </source>
</evidence>
<evidence type="ECO:0000313" key="5">
    <source>
        <dbReference type="Proteomes" id="UP000230709"/>
    </source>
</evidence>
<evidence type="ECO:0000313" key="4">
    <source>
        <dbReference type="EMBL" id="ATQ68344.1"/>
    </source>
</evidence>
<protein>
    <submittedName>
        <fullName evidence="4">NAD(P)-dependent oxidoreductase</fullName>
    </submittedName>
</protein>
<accession>A0A2D2D077</accession>
<name>A0A2D2D077_METT3</name>
<dbReference type="Proteomes" id="UP000230709">
    <property type="component" value="Chromosome"/>
</dbReference>
<gene>
    <name evidence="4" type="ORF">CQW49_10970</name>
</gene>
<dbReference type="AlphaFoldDB" id="A0A2D2D077"/>
<dbReference type="InterPro" id="IPR036291">
    <property type="entry name" value="NAD(P)-bd_dom_sf"/>
</dbReference>
<dbReference type="KEGG" id="mtw:CQW49_10970"/>
<dbReference type="PANTHER" id="PTHR44196:SF2">
    <property type="entry name" value="SHORT-CHAIN DEHYDROGENASE-RELATED"/>
    <property type="match status" value="1"/>
</dbReference>
<dbReference type="InterPro" id="IPR002347">
    <property type="entry name" value="SDR_fam"/>
</dbReference>
<dbReference type="GO" id="GO:0016491">
    <property type="term" value="F:oxidoreductase activity"/>
    <property type="evidence" value="ECO:0007669"/>
    <property type="project" value="UniProtKB-KW"/>
</dbReference>
<evidence type="ECO:0000256" key="2">
    <source>
        <dbReference type="ARBA" id="ARBA00023002"/>
    </source>
</evidence>
<dbReference type="EMBL" id="CP023737">
    <property type="protein sequence ID" value="ATQ68344.1"/>
    <property type="molecule type" value="Genomic_DNA"/>
</dbReference>
<dbReference type="Gene3D" id="3.40.50.720">
    <property type="entry name" value="NAD(P)-binding Rossmann-like Domain"/>
    <property type="match status" value="1"/>
</dbReference>
<sequence length="261" mass="27324">MSENKTAIVTGASDGIGLELARIFARKGHHVTLVARRGDRLETLAAEIVAAGGEAPLVVPLDLCAEGAAERLEAALAEAGRSVEFLVNNAGFGLIGRAAELDAAEQLASVDLNIRALTALTLRFLPSIVAARGGILNVASVASFMPGPGFAVYYASKAYVRSFSEALAEELKGVVRVTALCPGPVRTGFQARAGFDFNGEMMAMRPALLPASEVALQGYEALAAGRRVVVPGLVNKFFVLTGRLAPRAVLMPLLARAQRAR</sequence>